<dbReference type="STRING" id="684065.SAMN05421738_10634"/>
<keyword evidence="2" id="KW-1185">Reference proteome</keyword>
<evidence type="ECO:0000313" key="1">
    <source>
        <dbReference type="EMBL" id="SFN05919.1"/>
    </source>
</evidence>
<reference evidence="2" key="1">
    <citation type="submission" date="2016-10" db="EMBL/GenBank/DDBJ databases">
        <authorList>
            <person name="Varghese N."/>
            <person name="Submissions S."/>
        </authorList>
    </citation>
    <scope>NUCLEOTIDE SEQUENCE [LARGE SCALE GENOMIC DNA]</scope>
    <source>
        <strain evidence="2">XJ109</strain>
    </source>
</reference>
<accession>A0A1I4VY84</accession>
<organism evidence="1 2">
    <name type="scientific">Algoriella xinjiangensis</name>
    <dbReference type="NCBI Taxonomy" id="684065"/>
    <lineage>
        <taxon>Bacteria</taxon>
        <taxon>Pseudomonadati</taxon>
        <taxon>Bacteroidota</taxon>
        <taxon>Flavobacteriia</taxon>
        <taxon>Flavobacteriales</taxon>
        <taxon>Weeksellaceae</taxon>
        <taxon>Algoriella</taxon>
    </lineage>
</organism>
<dbReference type="Proteomes" id="UP000199149">
    <property type="component" value="Unassembled WGS sequence"/>
</dbReference>
<sequence>MKEIKYLFLITACFTLFNCVSTQNQTLNDGSSMEKAIKVSSVAEEYKIARNKCPDCQLESQTLSMDDKEKPFDILTYTKPNGEKVDYYFDISKFFGKF</sequence>
<dbReference type="OrthoDB" id="686440at2"/>
<protein>
    <submittedName>
        <fullName evidence="1">Uncharacterized protein</fullName>
    </submittedName>
</protein>
<evidence type="ECO:0000313" key="2">
    <source>
        <dbReference type="Proteomes" id="UP000199149"/>
    </source>
</evidence>
<dbReference type="EMBL" id="FOUZ01000006">
    <property type="protein sequence ID" value="SFN05919.1"/>
    <property type="molecule type" value="Genomic_DNA"/>
</dbReference>
<gene>
    <name evidence="1" type="ORF">SAMN05421738_10634</name>
</gene>
<dbReference type="RefSeq" id="WP_092907814.1">
    <property type="nucleotide sequence ID" value="NZ_FOUZ01000006.1"/>
</dbReference>
<dbReference type="AlphaFoldDB" id="A0A1I4VY84"/>
<proteinExistence type="predicted"/>
<name>A0A1I4VY84_9FLAO</name>